<accession>A0AAU9N501</accession>
<keyword evidence="2" id="KW-1185">Reference proteome</keyword>
<evidence type="ECO:0000313" key="1">
    <source>
        <dbReference type="EMBL" id="CAH1429360.1"/>
    </source>
</evidence>
<reference evidence="1 2" key="1">
    <citation type="submission" date="2022-01" db="EMBL/GenBank/DDBJ databases">
        <authorList>
            <person name="Xiong W."/>
            <person name="Schranz E."/>
        </authorList>
    </citation>
    <scope>NUCLEOTIDE SEQUENCE [LARGE SCALE GENOMIC DNA]</scope>
</reference>
<dbReference type="Proteomes" id="UP001157418">
    <property type="component" value="Unassembled WGS sequence"/>
</dbReference>
<dbReference type="AlphaFoldDB" id="A0AAU9N501"/>
<name>A0AAU9N501_9ASTR</name>
<dbReference type="EMBL" id="CAKMRJ010002700">
    <property type="protein sequence ID" value="CAH1429360.1"/>
    <property type="molecule type" value="Genomic_DNA"/>
</dbReference>
<organism evidence="1 2">
    <name type="scientific">Lactuca virosa</name>
    <dbReference type="NCBI Taxonomy" id="75947"/>
    <lineage>
        <taxon>Eukaryota</taxon>
        <taxon>Viridiplantae</taxon>
        <taxon>Streptophyta</taxon>
        <taxon>Embryophyta</taxon>
        <taxon>Tracheophyta</taxon>
        <taxon>Spermatophyta</taxon>
        <taxon>Magnoliopsida</taxon>
        <taxon>eudicotyledons</taxon>
        <taxon>Gunneridae</taxon>
        <taxon>Pentapetalae</taxon>
        <taxon>asterids</taxon>
        <taxon>campanulids</taxon>
        <taxon>Asterales</taxon>
        <taxon>Asteraceae</taxon>
        <taxon>Cichorioideae</taxon>
        <taxon>Cichorieae</taxon>
        <taxon>Lactucinae</taxon>
        <taxon>Lactuca</taxon>
    </lineage>
</organism>
<gene>
    <name evidence="1" type="ORF">LVIROSA_LOCUS16226</name>
</gene>
<proteinExistence type="predicted"/>
<protein>
    <submittedName>
        <fullName evidence="1">Uncharacterized protein</fullName>
    </submittedName>
</protein>
<comment type="caution">
    <text evidence="1">The sequence shown here is derived from an EMBL/GenBank/DDBJ whole genome shotgun (WGS) entry which is preliminary data.</text>
</comment>
<sequence length="54" mass="6477">MPFLVRIRRFVGDWWFSMMPIMIRLDDCESLDFGLSESLILVILLTKFDLYCET</sequence>
<evidence type="ECO:0000313" key="2">
    <source>
        <dbReference type="Proteomes" id="UP001157418"/>
    </source>
</evidence>